<dbReference type="SMART" id="SM00420">
    <property type="entry name" value="HTH_DEOR"/>
    <property type="match status" value="1"/>
</dbReference>
<proteinExistence type="predicted"/>
<protein>
    <submittedName>
        <fullName evidence="5">DeoR/GlpR family DNA-binding transcription regulator</fullName>
    </submittedName>
</protein>
<dbReference type="EMBL" id="JBHUCX010000092">
    <property type="protein sequence ID" value="MFD1677349.1"/>
    <property type="molecule type" value="Genomic_DNA"/>
</dbReference>
<evidence type="ECO:0000256" key="2">
    <source>
        <dbReference type="ARBA" id="ARBA00023125"/>
    </source>
</evidence>
<dbReference type="InterPro" id="IPR036388">
    <property type="entry name" value="WH-like_DNA-bd_sf"/>
</dbReference>
<dbReference type="Pfam" id="PF08220">
    <property type="entry name" value="HTH_DeoR"/>
    <property type="match status" value="1"/>
</dbReference>
<dbReference type="InterPro" id="IPR014036">
    <property type="entry name" value="DeoR-like_C"/>
</dbReference>
<evidence type="ECO:0000313" key="5">
    <source>
        <dbReference type="EMBL" id="MFD1677349.1"/>
    </source>
</evidence>
<name>A0ABW4JN82_9BACL</name>
<sequence>MSSRNLNERQSRILEMLSTDGEMKINELSQIFAVSEMTIRRDLEKMEQYGLVHRIFGGAIPAIGNDIALHEREGVMTAEKMRIGRKASERVSSGQAIFLDAGTTTLQVARHLRPGMDITVVTNAINVAAELMEKHIPTIVIGGILREGTSSLVGPDAEEAIAKMAFDAVFLGASGVTVEHGFHNSNVFEAEVKRVAIEQASEVNIVLDHSKFGVRSLYSFAELRRVHRLFTDVCHDERLLAACRKWSVEVVMC</sequence>
<dbReference type="PROSITE" id="PS51000">
    <property type="entry name" value="HTH_DEOR_2"/>
    <property type="match status" value="1"/>
</dbReference>
<evidence type="ECO:0000313" key="6">
    <source>
        <dbReference type="Proteomes" id="UP001597079"/>
    </source>
</evidence>
<gene>
    <name evidence="5" type="ORF">ACFSB2_21990</name>
</gene>
<dbReference type="Pfam" id="PF00455">
    <property type="entry name" value="DeoRC"/>
    <property type="match status" value="1"/>
</dbReference>
<evidence type="ECO:0000259" key="4">
    <source>
        <dbReference type="PROSITE" id="PS51000"/>
    </source>
</evidence>
<dbReference type="PRINTS" id="PR00037">
    <property type="entry name" value="HTHLACR"/>
</dbReference>
<dbReference type="InterPro" id="IPR001034">
    <property type="entry name" value="DeoR_HTH"/>
</dbReference>
<dbReference type="RefSeq" id="WP_377945251.1">
    <property type="nucleotide sequence ID" value="NZ_JBHUCX010000092.1"/>
</dbReference>
<keyword evidence="3" id="KW-0804">Transcription</keyword>
<dbReference type="Gene3D" id="1.10.10.10">
    <property type="entry name" value="Winged helix-like DNA-binding domain superfamily/Winged helix DNA-binding domain"/>
    <property type="match status" value="1"/>
</dbReference>
<reference evidence="6" key="1">
    <citation type="journal article" date="2019" name="Int. J. Syst. Evol. Microbiol.">
        <title>The Global Catalogue of Microorganisms (GCM) 10K type strain sequencing project: providing services to taxonomists for standard genome sequencing and annotation.</title>
        <authorList>
            <consortium name="The Broad Institute Genomics Platform"/>
            <consortium name="The Broad Institute Genome Sequencing Center for Infectious Disease"/>
            <person name="Wu L."/>
            <person name="Ma J."/>
        </authorList>
    </citation>
    <scope>NUCLEOTIDE SEQUENCE [LARGE SCALE GENOMIC DNA]</scope>
    <source>
        <strain evidence="6">CGMCC 1.12286</strain>
    </source>
</reference>
<keyword evidence="6" id="KW-1185">Reference proteome</keyword>
<comment type="caution">
    <text evidence="5">The sequence shown here is derived from an EMBL/GenBank/DDBJ whole genome shotgun (WGS) entry which is preliminary data.</text>
</comment>
<evidence type="ECO:0000256" key="3">
    <source>
        <dbReference type="ARBA" id="ARBA00023163"/>
    </source>
</evidence>
<dbReference type="InterPro" id="IPR036390">
    <property type="entry name" value="WH_DNA-bd_sf"/>
</dbReference>
<accession>A0ABW4JN82</accession>
<dbReference type="InterPro" id="IPR037171">
    <property type="entry name" value="NagB/RpiA_transferase-like"/>
</dbReference>
<dbReference type="Proteomes" id="UP001597079">
    <property type="component" value="Unassembled WGS sequence"/>
</dbReference>
<dbReference type="PANTHER" id="PTHR30363">
    <property type="entry name" value="HTH-TYPE TRANSCRIPTIONAL REGULATOR SRLR-RELATED"/>
    <property type="match status" value="1"/>
</dbReference>
<organism evidence="5 6">
    <name type="scientific">Alicyclobacillus fodiniaquatilis</name>
    <dbReference type="NCBI Taxonomy" id="1661150"/>
    <lineage>
        <taxon>Bacteria</taxon>
        <taxon>Bacillati</taxon>
        <taxon>Bacillota</taxon>
        <taxon>Bacilli</taxon>
        <taxon>Bacillales</taxon>
        <taxon>Alicyclobacillaceae</taxon>
        <taxon>Alicyclobacillus</taxon>
    </lineage>
</organism>
<keyword evidence="2 5" id="KW-0238">DNA-binding</keyword>
<dbReference type="GO" id="GO:0003677">
    <property type="term" value="F:DNA binding"/>
    <property type="evidence" value="ECO:0007669"/>
    <property type="project" value="UniProtKB-KW"/>
</dbReference>
<evidence type="ECO:0000256" key="1">
    <source>
        <dbReference type="ARBA" id="ARBA00023015"/>
    </source>
</evidence>
<dbReference type="PANTHER" id="PTHR30363:SF44">
    <property type="entry name" value="AGA OPERON TRANSCRIPTIONAL REPRESSOR-RELATED"/>
    <property type="match status" value="1"/>
</dbReference>
<feature type="domain" description="HTH deoR-type" evidence="4">
    <location>
        <begin position="6"/>
        <end position="61"/>
    </location>
</feature>
<dbReference type="PROSITE" id="PS00894">
    <property type="entry name" value="HTH_DEOR_1"/>
    <property type="match status" value="1"/>
</dbReference>
<dbReference type="SMART" id="SM01134">
    <property type="entry name" value="DeoRC"/>
    <property type="match status" value="1"/>
</dbReference>
<dbReference type="SUPFAM" id="SSF46785">
    <property type="entry name" value="Winged helix' DNA-binding domain"/>
    <property type="match status" value="1"/>
</dbReference>
<dbReference type="InterPro" id="IPR050313">
    <property type="entry name" value="Carb_Metab_HTH_regulators"/>
</dbReference>
<dbReference type="Gene3D" id="3.40.50.1360">
    <property type="match status" value="1"/>
</dbReference>
<dbReference type="InterPro" id="IPR018356">
    <property type="entry name" value="Tscrpt_reg_HTH_DeoR_CS"/>
</dbReference>
<keyword evidence="1" id="KW-0805">Transcription regulation</keyword>
<dbReference type="SUPFAM" id="SSF100950">
    <property type="entry name" value="NagB/RpiA/CoA transferase-like"/>
    <property type="match status" value="1"/>
</dbReference>